<keyword evidence="3" id="KW-1185">Reference proteome</keyword>
<dbReference type="Proteomes" id="UP000320055">
    <property type="component" value="Unassembled WGS sequence"/>
</dbReference>
<dbReference type="AlphaFoldDB" id="A0A563VTW0"/>
<accession>A0A563VTW0</accession>
<organism evidence="2 3">
    <name type="scientific">Hyella patelloides LEGE 07179</name>
    <dbReference type="NCBI Taxonomy" id="945734"/>
    <lineage>
        <taxon>Bacteria</taxon>
        <taxon>Bacillati</taxon>
        <taxon>Cyanobacteriota</taxon>
        <taxon>Cyanophyceae</taxon>
        <taxon>Pleurocapsales</taxon>
        <taxon>Hyellaceae</taxon>
        <taxon>Hyella</taxon>
    </lineage>
</organism>
<reference evidence="2 3" key="1">
    <citation type="submission" date="2019-01" db="EMBL/GenBank/DDBJ databases">
        <authorList>
            <person name="Brito A."/>
        </authorList>
    </citation>
    <scope>NUCLEOTIDE SEQUENCE [LARGE SCALE GENOMIC DNA]</scope>
    <source>
        <strain evidence="2">1</strain>
    </source>
</reference>
<keyword evidence="1" id="KW-0472">Membrane</keyword>
<evidence type="ECO:0000313" key="2">
    <source>
        <dbReference type="EMBL" id="VEP14843.1"/>
    </source>
</evidence>
<gene>
    <name evidence="2" type="ORF">H1P_2910004</name>
</gene>
<evidence type="ECO:0000256" key="1">
    <source>
        <dbReference type="SAM" id="Phobius"/>
    </source>
</evidence>
<dbReference type="EMBL" id="CAACVJ010000214">
    <property type="protein sequence ID" value="VEP14843.1"/>
    <property type="molecule type" value="Genomic_DNA"/>
</dbReference>
<keyword evidence="1" id="KW-1133">Transmembrane helix</keyword>
<name>A0A563VTW0_9CYAN</name>
<feature type="transmembrane region" description="Helical" evidence="1">
    <location>
        <begin position="15"/>
        <end position="34"/>
    </location>
</feature>
<proteinExistence type="predicted"/>
<sequence>MSRTLYFLTISYSNFYIANIAIIANILLYLPYLLSKKIA</sequence>
<evidence type="ECO:0000313" key="3">
    <source>
        <dbReference type="Proteomes" id="UP000320055"/>
    </source>
</evidence>
<keyword evidence="1" id="KW-0812">Transmembrane</keyword>
<protein>
    <submittedName>
        <fullName evidence="2">Uncharacterized protein</fullName>
    </submittedName>
</protein>